<comment type="caution">
    <text evidence="12">The sequence shown here is derived from an EMBL/GenBank/DDBJ whole genome shotgun (WGS) entry which is preliminary data.</text>
</comment>
<evidence type="ECO:0000256" key="5">
    <source>
        <dbReference type="ARBA" id="ARBA00022741"/>
    </source>
</evidence>
<proteinExistence type="predicted"/>
<dbReference type="PROSITE" id="PS00107">
    <property type="entry name" value="PROTEIN_KINASE_ATP"/>
    <property type="match status" value="1"/>
</dbReference>
<feature type="binding site" evidence="9">
    <location>
        <position position="191"/>
    </location>
    <ligand>
        <name>ATP</name>
        <dbReference type="ChEBI" id="CHEBI:30616"/>
    </ligand>
</feature>
<dbReference type="GO" id="GO:0030246">
    <property type="term" value="F:carbohydrate binding"/>
    <property type="evidence" value="ECO:0007669"/>
    <property type="project" value="UniProtKB-KW"/>
</dbReference>
<dbReference type="InterPro" id="IPR001220">
    <property type="entry name" value="Legume_lectin_dom"/>
</dbReference>
<evidence type="ECO:0000256" key="3">
    <source>
        <dbReference type="ARBA" id="ARBA00022729"/>
    </source>
</evidence>
<dbReference type="EMBL" id="CM035425">
    <property type="protein sequence ID" value="KAH7332014.1"/>
    <property type="molecule type" value="Genomic_DNA"/>
</dbReference>
<dbReference type="GO" id="GO:0005524">
    <property type="term" value="F:ATP binding"/>
    <property type="evidence" value="ECO:0007669"/>
    <property type="project" value="UniProtKB-UniRule"/>
</dbReference>
<evidence type="ECO:0000256" key="9">
    <source>
        <dbReference type="PROSITE-ProRule" id="PRU10141"/>
    </source>
</evidence>
<evidence type="ECO:0000256" key="8">
    <source>
        <dbReference type="ARBA" id="ARBA00023136"/>
    </source>
</evidence>
<evidence type="ECO:0000256" key="2">
    <source>
        <dbReference type="ARBA" id="ARBA00022692"/>
    </source>
</evidence>
<protein>
    <recommendedName>
        <fullName evidence="11">Legume lectin domain-containing protein</fullName>
    </recommendedName>
</protein>
<dbReference type="InterPro" id="IPR017441">
    <property type="entry name" value="Protein_kinase_ATP_BS"/>
</dbReference>
<dbReference type="GO" id="GO:0016020">
    <property type="term" value="C:membrane"/>
    <property type="evidence" value="ECO:0007669"/>
    <property type="project" value="UniProtKB-SubCell"/>
</dbReference>
<keyword evidence="8 10" id="KW-0472">Membrane</keyword>
<evidence type="ECO:0000313" key="12">
    <source>
        <dbReference type="EMBL" id="KAH7332014.1"/>
    </source>
</evidence>
<dbReference type="OrthoDB" id="2014828at2759"/>
<evidence type="ECO:0000256" key="10">
    <source>
        <dbReference type="SAM" id="Phobius"/>
    </source>
</evidence>
<feature type="domain" description="Legume lectin" evidence="11">
    <location>
        <begin position="2"/>
        <end position="59"/>
    </location>
</feature>
<dbReference type="Gene3D" id="3.30.200.20">
    <property type="entry name" value="Phosphorylase Kinase, domain 1"/>
    <property type="match status" value="1"/>
</dbReference>
<evidence type="ECO:0000256" key="4">
    <source>
        <dbReference type="ARBA" id="ARBA00022734"/>
    </source>
</evidence>
<evidence type="ECO:0000259" key="11">
    <source>
        <dbReference type="Pfam" id="PF00139"/>
    </source>
</evidence>
<sequence>MLDVYVSNTSDTKPDSPLLSHPVQMSRILPAQVLIGFSAATGAYSDYHRILSWRFSSTIIGALNTSTPATINTSTPAIPSPTSRKGTGFNLIGLVGVLVSAVVLGCFICLVILLLHRRRKGHRSLHGPVSRAIDLKGLPTDSNEAFGVQRYDYRELRNATNNFSKDFLLGKGGGGCVYRGYLADQGEVAVKCVSGASKRGEKEFIAEPGSPSFQRRCNFLPGVEQKEILDVGKQ</sequence>
<dbReference type="AlphaFoldDB" id="A0A8T2SJ85"/>
<dbReference type="Gene3D" id="2.60.120.200">
    <property type="match status" value="1"/>
</dbReference>
<reference evidence="12" key="1">
    <citation type="submission" date="2021-08" db="EMBL/GenBank/DDBJ databases">
        <title>WGS assembly of Ceratopteris richardii.</title>
        <authorList>
            <person name="Marchant D.B."/>
            <person name="Chen G."/>
            <person name="Jenkins J."/>
            <person name="Shu S."/>
            <person name="Leebens-Mack J."/>
            <person name="Grimwood J."/>
            <person name="Schmutz J."/>
            <person name="Soltis P."/>
            <person name="Soltis D."/>
            <person name="Chen Z.-H."/>
        </authorList>
    </citation>
    <scope>NUCLEOTIDE SEQUENCE</scope>
    <source>
        <strain evidence="12">Whitten #5841</strain>
        <tissue evidence="12">Leaf</tissue>
    </source>
</reference>
<evidence type="ECO:0000256" key="7">
    <source>
        <dbReference type="ARBA" id="ARBA00022989"/>
    </source>
</evidence>
<name>A0A8T2SJ85_CERRI</name>
<feature type="transmembrane region" description="Helical" evidence="10">
    <location>
        <begin position="91"/>
        <end position="115"/>
    </location>
</feature>
<dbReference type="OMA" id="INTEMHQ"/>
<comment type="subcellular location">
    <subcellularLocation>
        <location evidence="1">Membrane</location>
        <topology evidence="1">Single-pass type I membrane protein</topology>
    </subcellularLocation>
</comment>
<keyword evidence="5 9" id="KW-0547">Nucleotide-binding</keyword>
<keyword evidence="7 10" id="KW-1133">Transmembrane helix</keyword>
<accession>A0A8T2SJ85</accession>
<dbReference type="SUPFAM" id="SSF49899">
    <property type="entry name" value="Concanavalin A-like lectins/glucanases"/>
    <property type="match status" value="1"/>
</dbReference>
<dbReference type="InterPro" id="IPR050528">
    <property type="entry name" value="L-type_Lectin-RKs"/>
</dbReference>
<dbReference type="Pfam" id="PF00139">
    <property type="entry name" value="Lectin_legB"/>
    <property type="match status" value="1"/>
</dbReference>
<evidence type="ECO:0000313" key="13">
    <source>
        <dbReference type="Proteomes" id="UP000825935"/>
    </source>
</evidence>
<evidence type="ECO:0000256" key="6">
    <source>
        <dbReference type="ARBA" id="ARBA00022840"/>
    </source>
</evidence>
<gene>
    <name evidence="12" type="ORF">KP509_20G063800</name>
</gene>
<keyword evidence="2 10" id="KW-0812">Transmembrane</keyword>
<evidence type="ECO:0000256" key="1">
    <source>
        <dbReference type="ARBA" id="ARBA00004479"/>
    </source>
</evidence>
<dbReference type="InterPro" id="IPR013320">
    <property type="entry name" value="ConA-like_dom_sf"/>
</dbReference>
<dbReference type="Proteomes" id="UP000825935">
    <property type="component" value="Chromosome 20"/>
</dbReference>
<dbReference type="PANTHER" id="PTHR27007">
    <property type="match status" value="1"/>
</dbReference>
<keyword evidence="4" id="KW-0430">Lectin</keyword>
<keyword evidence="3" id="KW-0732">Signal</keyword>
<keyword evidence="13" id="KW-1185">Reference proteome</keyword>
<keyword evidence="6 9" id="KW-0067">ATP-binding</keyword>
<organism evidence="12 13">
    <name type="scientific">Ceratopteris richardii</name>
    <name type="common">Triangle waterfern</name>
    <dbReference type="NCBI Taxonomy" id="49495"/>
    <lineage>
        <taxon>Eukaryota</taxon>
        <taxon>Viridiplantae</taxon>
        <taxon>Streptophyta</taxon>
        <taxon>Embryophyta</taxon>
        <taxon>Tracheophyta</taxon>
        <taxon>Polypodiopsida</taxon>
        <taxon>Polypodiidae</taxon>
        <taxon>Polypodiales</taxon>
        <taxon>Pteridineae</taxon>
        <taxon>Pteridaceae</taxon>
        <taxon>Parkerioideae</taxon>
        <taxon>Ceratopteris</taxon>
    </lineage>
</organism>